<comment type="caution">
    <text evidence="2">The sequence shown here is derived from an EMBL/GenBank/DDBJ whole genome shotgun (WGS) entry which is preliminary data.</text>
</comment>
<organism evidence="2 3">
    <name type="scientific">Caenorhabditis nigoni</name>
    <dbReference type="NCBI Taxonomy" id="1611254"/>
    <lineage>
        <taxon>Eukaryota</taxon>
        <taxon>Metazoa</taxon>
        <taxon>Ecdysozoa</taxon>
        <taxon>Nematoda</taxon>
        <taxon>Chromadorea</taxon>
        <taxon>Rhabditida</taxon>
        <taxon>Rhabditina</taxon>
        <taxon>Rhabditomorpha</taxon>
        <taxon>Rhabditoidea</taxon>
        <taxon>Rhabditidae</taxon>
        <taxon>Peloderinae</taxon>
        <taxon>Caenorhabditis</taxon>
    </lineage>
</organism>
<feature type="region of interest" description="Disordered" evidence="1">
    <location>
        <begin position="130"/>
        <end position="150"/>
    </location>
</feature>
<dbReference type="AlphaFoldDB" id="A0A2G5SCY5"/>
<evidence type="ECO:0000256" key="1">
    <source>
        <dbReference type="SAM" id="MobiDB-lite"/>
    </source>
</evidence>
<accession>A0A2G5SCY5</accession>
<evidence type="ECO:0000313" key="2">
    <source>
        <dbReference type="EMBL" id="PIC12945.1"/>
    </source>
</evidence>
<reference evidence="3" key="1">
    <citation type="submission" date="2017-10" db="EMBL/GenBank/DDBJ databases">
        <title>Rapid genome shrinkage in a self-fertile nematode reveals novel sperm competition proteins.</title>
        <authorList>
            <person name="Yin D."/>
            <person name="Schwarz E.M."/>
            <person name="Thomas C.G."/>
            <person name="Felde R.L."/>
            <person name="Korf I.F."/>
            <person name="Cutter A.D."/>
            <person name="Schartner C.M."/>
            <person name="Ralston E.J."/>
            <person name="Meyer B.J."/>
            <person name="Haag E.S."/>
        </authorList>
    </citation>
    <scope>NUCLEOTIDE SEQUENCE [LARGE SCALE GENOMIC DNA]</scope>
    <source>
        <strain evidence="3">JU1422</strain>
    </source>
</reference>
<protein>
    <recommendedName>
        <fullName evidence="4">FLYWCH-type domain-containing protein</fullName>
    </recommendedName>
</protein>
<name>A0A2G5SCY5_9PELO</name>
<evidence type="ECO:0000313" key="3">
    <source>
        <dbReference type="Proteomes" id="UP000230233"/>
    </source>
</evidence>
<proteinExistence type="predicted"/>
<gene>
    <name evidence="2" type="ORF">B9Z55_028039</name>
</gene>
<sequence>MPKRVFKPIYAHEGFNLRTVQTLASGDELLHCTQRKTAVKCNALGRRAADGSISILKPHSGHSADDEVAMAKMARIEIKERAQSSGAAPKKILNEMKLKYGARPVTIAGSTSTLGRLISRQRDNKCRVADTVNEANFSKKKRSAKHKSNS</sequence>
<feature type="compositionally biased region" description="Basic residues" evidence="1">
    <location>
        <begin position="138"/>
        <end position="150"/>
    </location>
</feature>
<dbReference type="EMBL" id="PDUG01000016">
    <property type="protein sequence ID" value="PIC12945.1"/>
    <property type="molecule type" value="Genomic_DNA"/>
</dbReference>
<evidence type="ECO:0008006" key="4">
    <source>
        <dbReference type="Google" id="ProtNLM"/>
    </source>
</evidence>
<dbReference type="Proteomes" id="UP000230233">
    <property type="component" value="Unassembled WGS sequence"/>
</dbReference>
<keyword evidence="3" id="KW-1185">Reference proteome</keyword>